<evidence type="ECO:0000313" key="2">
    <source>
        <dbReference type="EMBL" id="MCC9296301.1"/>
    </source>
</evidence>
<feature type="transmembrane region" description="Helical" evidence="1">
    <location>
        <begin position="239"/>
        <end position="258"/>
    </location>
</feature>
<keyword evidence="1" id="KW-0812">Transmembrane</keyword>
<comment type="caution">
    <text evidence="2">The sequence shown here is derived from an EMBL/GenBank/DDBJ whole genome shotgun (WGS) entry which is preliminary data.</text>
</comment>
<dbReference type="PANTHER" id="PTHR37305">
    <property type="entry name" value="INTEGRAL MEMBRANE PROTEIN-RELATED"/>
    <property type="match status" value="1"/>
</dbReference>
<name>A0ABS8N909_9CLOT</name>
<feature type="transmembrane region" description="Helical" evidence="1">
    <location>
        <begin position="40"/>
        <end position="59"/>
    </location>
</feature>
<proteinExistence type="predicted"/>
<accession>A0ABS8N909</accession>
<keyword evidence="3" id="KW-1185">Reference proteome</keyword>
<protein>
    <submittedName>
        <fullName evidence="2">ABC transporter permease</fullName>
    </submittedName>
</protein>
<feature type="transmembrane region" description="Helical" evidence="1">
    <location>
        <begin position="119"/>
        <end position="147"/>
    </location>
</feature>
<dbReference type="Pfam" id="PF12730">
    <property type="entry name" value="ABC2_membrane_4"/>
    <property type="match status" value="1"/>
</dbReference>
<keyword evidence="1" id="KW-0472">Membrane</keyword>
<dbReference type="PANTHER" id="PTHR37305:SF1">
    <property type="entry name" value="MEMBRANE PROTEIN"/>
    <property type="match status" value="1"/>
</dbReference>
<keyword evidence="1" id="KW-1133">Transmembrane helix</keyword>
<sequence>MYNLLKFELYKLKYNTVFKISTIITLFLTFLVLKLFYSHLDIIVIFSFIHGHETFGFFINKFHNIFTPTALEFFKSSFGFSVILIILSLFLVGSYIINEYSYGTVKNTLSYGHSRSKIYLSKIIIIYLSIFILLILLLFLPLAAALILGWVKSISAYTAVKIFKYTLLTYLILITLASAYTCLATIIKSKSIIIALGMILLFVNAGGFLINLKFDIYTPIIMLMKLGSLNSSPSDICNVISICTIIILVSLGLGIITFKNQDIK</sequence>
<dbReference type="EMBL" id="JAJJPB010000027">
    <property type="protein sequence ID" value="MCC9296301.1"/>
    <property type="molecule type" value="Genomic_DNA"/>
</dbReference>
<dbReference type="Proteomes" id="UP001165422">
    <property type="component" value="Unassembled WGS sequence"/>
</dbReference>
<feature type="transmembrane region" description="Helical" evidence="1">
    <location>
        <begin position="79"/>
        <end position="98"/>
    </location>
</feature>
<feature type="transmembrane region" description="Helical" evidence="1">
    <location>
        <begin position="193"/>
        <end position="214"/>
    </location>
</feature>
<evidence type="ECO:0000256" key="1">
    <source>
        <dbReference type="SAM" id="Phobius"/>
    </source>
</evidence>
<dbReference type="RefSeq" id="WP_229981947.1">
    <property type="nucleotide sequence ID" value="NZ_JAJJPB010000027.1"/>
</dbReference>
<evidence type="ECO:0000313" key="3">
    <source>
        <dbReference type="Proteomes" id="UP001165422"/>
    </source>
</evidence>
<gene>
    <name evidence="2" type="ORF">LN736_15710</name>
</gene>
<reference evidence="2" key="1">
    <citation type="submission" date="2021-11" db="EMBL/GenBank/DDBJ databases">
        <authorList>
            <person name="Qingchun L."/>
            <person name="Dong Z."/>
            <person name="Zongwei Q."/>
            <person name="Jia Z."/>
            <person name="Duotao L."/>
        </authorList>
    </citation>
    <scope>NUCLEOTIDE SEQUENCE</scope>
    <source>
        <strain evidence="2">WLY-B-L2</strain>
    </source>
</reference>
<feature type="transmembrane region" description="Helical" evidence="1">
    <location>
        <begin position="167"/>
        <end position="186"/>
    </location>
</feature>
<organism evidence="2 3">
    <name type="scientific">Clostridium aromativorans</name>
    <dbReference type="NCBI Taxonomy" id="2836848"/>
    <lineage>
        <taxon>Bacteria</taxon>
        <taxon>Bacillati</taxon>
        <taxon>Bacillota</taxon>
        <taxon>Clostridia</taxon>
        <taxon>Eubacteriales</taxon>
        <taxon>Clostridiaceae</taxon>
        <taxon>Clostridium</taxon>
    </lineage>
</organism>
<feature type="transmembrane region" description="Helical" evidence="1">
    <location>
        <begin position="12"/>
        <end position="33"/>
    </location>
</feature>